<dbReference type="PROSITE" id="PS50195">
    <property type="entry name" value="PX"/>
    <property type="match status" value="1"/>
</dbReference>
<dbReference type="CDD" id="cd06093">
    <property type="entry name" value="PX_domain"/>
    <property type="match status" value="1"/>
</dbReference>
<dbReference type="Gene3D" id="3.30.1520.10">
    <property type="entry name" value="Phox-like domain"/>
    <property type="match status" value="1"/>
</dbReference>
<feature type="region of interest" description="Disordered" evidence="1">
    <location>
        <begin position="225"/>
        <end position="279"/>
    </location>
</feature>
<protein>
    <recommendedName>
        <fullName evidence="2">PX domain-containing protein</fullName>
    </recommendedName>
</protein>
<feature type="domain" description="PX" evidence="2">
    <location>
        <begin position="5"/>
        <end position="120"/>
    </location>
</feature>
<dbReference type="SUPFAM" id="SSF64268">
    <property type="entry name" value="PX domain"/>
    <property type="match status" value="1"/>
</dbReference>
<feature type="region of interest" description="Disordered" evidence="1">
    <location>
        <begin position="120"/>
        <end position="146"/>
    </location>
</feature>
<proteinExistence type="predicted"/>
<reference evidence="4" key="2">
    <citation type="submission" date="2010-04" db="EMBL/GenBank/DDBJ databases">
        <authorList>
            <person name="Buell R."/>
            <person name="Hamilton J."/>
            <person name="Hostetler J."/>
        </authorList>
    </citation>
    <scope>NUCLEOTIDE SEQUENCE [LARGE SCALE GENOMIC DNA]</scope>
    <source>
        <strain evidence="4">DAOM:BR144</strain>
    </source>
</reference>
<evidence type="ECO:0000259" key="2">
    <source>
        <dbReference type="PROSITE" id="PS50195"/>
    </source>
</evidence>
<evidence type="ECO:0000256" key="1">
    <source>
        <dbReference type="SAM" id="MobiDB-lite"/>
    </source>
</evidence>
<keyword evidence="4" id="KW-1185">Reference proteome</keyword>
<dbReference type="InParanoid" id="K3WAW4"/>
<dbReference type="VEuPathDB" id="FungiDB:PYU1_G002103"/>
<dbReference type="InterPro" id="IPR001683">
    <property type="entry name" value="PX_dom"/>
</dbReference>
<dbReference type="EMBL" id="GL376634">
    <property type="status" value="NOT_ANNOTATED_CDS"/>
    <property type="molecule type" value="Genomic_DNA"/>
</dbReference>
<reference evidence="4" key="1">
    <citation type="journal article" date="2010" name="Genome Biol.">
        <title>Genome sequence of the necrotrophic plant pathogen Pythium ultimum reveals original pathogenicity mechanisms and effector repertoire.</title>
        <authorList>
            <person name="Levesque C.A."/>
            <person name="Brouwer H."/>
            <person name="Cano L."/>
            <person name="Hamilton J.P."/>
            <person name="Holt C."/>
            <person name="Huitema E."/>
            <person name="Raffaele S."/>
            <person name="Robideau G.P."/>
            <person name="Thines M."/>
            <person name="Win J."/>
            <person name="Zerillo M.M."/>
            <person name="Beakes G.W."/>
            <person name="Boore J.L."/>
            <person name="Busam D."/>
            <person name="Dumas B."/>
            <person name="Ferriera S."/>
            <person name="Fuerstenberg S.I."/>
            <person name="Gachon C.M."/>
            <person name="Gaulin E."/>
            <person name="Govers F."/>
            <person name="Grenville-Briggs L."/>
            <person name="Horner N."/>
            <person name="Hostetler J."/>
            <person name="Jiang R.H."/>
            <person name="Johnson J."/>
            <person name="Krajaejun T."/>
            <person name="Lin H."/>
            <person name="Meijer H.J."/>
            <person name="Moore B."/>
            <person name="Morris P."/>
            <person name="Phuntmart V."/>
            <person name="Puiu D."/>
            <person name="Shetty J."/>
            <person name="Stajich J.E."/>
            <person name="Tripathy S."/>
            <person name="Wawra S."/>
            <person name="van West P."/>
            <person name="Whitty B.R."/>
            <person name="Coutinho P.M."/>
            <person name="Henrissat B."/>
            <person name="Martin F."/>
            <person name="Thomas P.D."/>
            <person name="Tyler B.M."/>
            <person name="De Vries R.P."/>
            <person name="Kamoun S."/>
            <person name="Yandell M."/>
            <person name="Tisserat N."/>
            <person name="Buell C.R."/>
        </authorList>
    </citation>
    <scope>NUCLEOTIDE SEQUENCE</scope>
    <source>
        <strain evidence="4">DAOM:BR144</strain>
    </source>
</reference>
<dbReference type="eggNOG" id="ENOG502S4UN">
    <property type="taxonomic scope" value="Eukaryota"/>
</dbReference>
<feature type="compositionally biased region" description="Acidic residues" evidence="1">
    <location>
        <begin position="239"/>
        <end position="249"/>
    </location>
</feature>
<evidence type="ECO:0000313" key="4">
    <source>
        <dbReference type="Proteomes" id="UP000019132"/>
    </source>
</evidence>
<accession>K3WAW4</accession>
<dbReference type="HOGENOM" id="CLU_822523_0_0_1"/>
<dbReference type="InterPro" id="IPR036871">
    <property type="entry name" value="PX_dom_sf"/>
</dbReference>
<dbReference type="GO" id="GO:0035091">
    <property type="term" value="F:phosphatidylinositol binding"/>
    <property type="evidence" value="ECO:0007669"/>
    <property type="project" value="InterPro"/>
</dbReference>
<evidence type="ECO:0000313" key="3">
    <source>
        <dbReference type="EnsemblProtists" id="PYU1_T002105"/>
    </source>
</evidence>
<sequence>MVQGQMRVSVIGSQTENADSKSPYTMYRTAVNYRGQCYQRLVRYRQFHGFSKKLRVRDPIPVKSEFPKKQWTRKASLRDDVVEARQVLLNEYMNEVVNKDLTDDTEERLLKLLKVGKYDDTQRRKDDHGAPRKEPLATRQSERPTVDVYHEMDHESAMNAEQSRSYGENSGYQCNPCSGATDTIGGVATIVNNSVTLPQVTSTAETVMTEDDERSLDGDVDQATVHAEPEPAYAHSDDPVDEDEDEDELDARGRSSSAASVTPLPPKKFVDTSPIRPSVAFPPVRRAKKVVFQMDGKVDKAMSGMTIDSPTAEEQGRISPTTLSPERKYRSQIEKRMSTIDDILASSSDGLAIPPSFHALAASVTTRDRAGSA</sequence>
<reference evidence="3" key="3">
    <citation type="submission" date="2015-02" db="UniProtKB">
        <authorList>
            <consortium name="EnsemblProtists"/>
        </authorList>
    </citation>
    <scope>IDENTIFICATION</scope>
    <source>
        <strain evidence="3">DAOM BR144</strain>
    </source>
</reference>
<dbReference type="Proteomes" id="UP000019132">
    <property type="component" value="Unassembled WGS sequence"/>
</dbReference>
<name>K3WAW4_GLOUD</name>
<dbReference type="AlphaFoldDB" id="K3WAW4"/>
<dbReference type="Pfam" id="PF00787">
    <property type="entry name" value="PX"/>
    <property type="match status" value="1"/>
</dbReference>
<organism evidence="3 4">
    <name type="scientific">Globisporangium ultimum (strain ATCC 200006 / CBS 805.95 / DAOM BR144)</name>
    <name type="common">Pythium ultimum</name>
    <dbReference type="NCBI Taxonomy" id="431595"/>
    <lineage>
        <taxon>Eukaryota</taxon>
        <taxon>Sar</taxon>
        <taxon>Stramenopiles</taxon>
        <taxon>Oomycota</taxon>
        <taxon>Peronosporomycetes</taxon>
        <taxon>Pythiales</taxon>
        <taxon>Pythiaceae</taxon>
        <taxon>Globisporangium</taxon>
    </lineage>
</organism>
<dbReference type="EnsemblProtists" id="PYU1_T002105">
    <property type="protein sequence ID" value="PYU1_T002105"/>
    <property type="gene ID" value="PYU1_G002103"/>
</dbReference>
<feature type="region of interest" description="Disordered" evidence="1">
    <location>
        <begin position="302"/>
        <end position="328"/>
    </location>
</feature>